<keyword evidence="4 6" id="KW-0694">RNA-binding</keyword>
<evidence type="ECO:0000256" key="1">
    <source>
        <dbReference type="ARBA" id="ARBA00007265"/>
    </source>
</evidence>
<gene>
    <name evidence="9" type="ORF">B0A49_09559</name>
</gene>
<evidence type="ECO:0000256" key="5">
    <source>
        <dbReference type="ARBA" id="ARBA00034736"/>
    </source>
</evidence>
<evidence type="ECO:0000256" key="6">
    <source>
        <dbReference type="RuleBase" id="RU003953"/>
    </source>
</evidence>
<dbReference type="Pfam" id="PF12627">
    <property type="entry name" value="PolyA_pol_RNAbd"/>
    <property type="match status" value="1"/>
</dbReference>
<dbReference type="SUPFAM" id="SSF81891">
    <property type="entry name" value="Poly A polymerase C-terminal region-like"/>
    <property type="match status" value="1"/>
</dbReference>
<evidence type="ECO:0000259" key="7">
    <source>
        <dbReference type="Pfam" id="PF01743"/>
    </source>
</evidence>
<dbReference type="Pfam" id="PF10521">
    <property type="entry name" value="Tti2"/>
    <property type="match status" value="1"/>
</dbReference>
<dbReference type="GO" id="GO:0052929">
    <property type="term" value="F:ATP:3'-cytidine-cytidine-tRNA adenylyltransferase activity"/>
    <property type="evidence" value="ECO:0007669"/>
    <property type="project" value="TreeGrafter"/>
</dbReference>
<evidence type="ECO:0000313" key="10">
    <source>
        <dbReference type="Proteomes" id="UP000308768"/>
    </source>
</evidence>
<dbReference type="GO" id="GO:0110078">
    <property type="term" value="C:TTT Hsp90 cochaperone complex"/>
    <property type="evidence" value="ECO:0007669"/>
    <property type="project" value="InterPro"/>
</dbReference>
<dbReference type="InterPro" id="IPR018870">
    <property type="entry name" value="Tti2"/>
</dbReference>
<evidence type="ECO:0000256" key="2">
    <source>
        <dbReference type="ARBA" id="ARBA00022679"/>
    </source>
</evidence>
<dbReference type="GO" id="GO:0005739">
    <property type="term" value="C:mitochondrion"/>
    <property type="evidence" value="ECO:0007669"/>
    <property type="project" value="UniProtKB-ARBA"/>
</dbReference>
<dbReference type="Gene3D" id="3.30.460.10">
    <property type="entry name" value="Beta Polymerase, domain 2"/>
    <property type="match status" value="1"/>
</dbReference>
<dbReference type="GO" id="GO:0003723">
    <property type="term" value="F:RNA binding"/>
    <property type="evidence" value="ECO:0007669"/>
    <property type="project" value="UniProtKB-KW"/>
</dbReference>
<dbReference type="GO" id="GO:0052927">
    <property type="term" value="F:CC tRNA cytidylyltransferase activity"/>
    <property type="evidence" value="ECO:0007669"/>
    <property type="project" value="TreeGrafter"/>
</dbReference>
<keyword evidence="10" id="KW-1185">Reference proteome</keyword>
<dbReference type="PANTHER" id="PTHR13734:SF5">
    <property type="entry name" value="CCA TRNA NUCLEOTIDYLTRANSFERASE, MITOCHONDRIAL"/>
    <property type="match status" value="1"/>
</dbReference>
<evidence type="ECO:0008006" key="11">
    <source>
        <dbReference type="Google" id="ProtNLM"/>
    </source>
</evidence>
<dbReference type="InterPro" id="IPR043519">
    <property type="entry name" value="NT_sf"/>
</dbReference>
<dbReference type="AlphaFoldDB" id="A0A4U0WL06"/>
<dbReference type="STRING" id="331657.A0A4U0WL06"/>
<comment type="caution">
    <text evidence="9">The sequence shown here is derived from an EMBL/GenBank/DDBJ whole genome shotgun (WGS) entry which is preliminary data.</text>
</comment>
<reference evidence="9 10" key="1">
    <citation type="submission" date="2017-03" db="EMBL/GenBank/DDBJ databases">
        <title>Genomes of endolithic fungi from Antarctica.</title>
        <authorList>
            <person name="Coleine C."/>
            <person name="Masonjones S."/>
            <person name="Stajich J.E."/>
        </authorList>
    </citation>
    <scope>NUCLEOTIDE SEQUENCE [LARGE SCALE GENOMIC DNA]</scope>
    <source>
        <strain evidence="9 10">CCFEE 5187</strain>
    </source>
</reference>
<dbReference type="Gene3D" id="1.10.3090.10">
    <property type="entry name" value="cca-adding enzyme, domain 2"/>
    <property type="match status" value="1"/>
</dbReference>
<evidence type="ECO:0000313" key="9">
    <source>
        <dbReference type="EMBL" id="TKA63770.1"/>
    </source>
</evidence>
<evidence type="ECO:0000256" key="4">
    <source>
        <dbReference type="ARBA" id="ARBA00022884"/>
    </source>
</evidence>
<dbReference type="GO" id="GO:0000166">
    <property type="term" value="F:nucleotide binding"/>
    <property type="evidence" value="ECO:0007669"/>
    <property type="project" value="UniProtKB-KW"/>
</dbReference>
<keyword evidence="3" id="KW-0547">Nucleotide-binding</keyword>
<sequence length="950" mass="103229">MAAWEETRPLMLTNVESTLVRLLRDVAEYIDNSPVPEPLESQVSLLRELAEVKLVLRFTGGWVRDKLLMVPSHDIDVAINKMTGYQFGLKMKEYLAIPSNAEKYGLEGVASTDAQSNKAGVDGKSKVVGGLHKIEANPERSKHLETVTTRILGLDIDLVNLRKETYTEDSRNPQMEFGTPEEDALRRDATINAMFYNLNTLLVEDLTGQGFKDMQQKIIRTPLEPHQTFKDDPLRVLRLIRFASRLGYTIDSAAEESMGNPDIKEALKVKISRERVGIEVEKMLKGPDPHRALALIDRLGLYETIFTDPESKFVPETERLRLAYDTVRDICSATSQADADLGLSSHAEAVIKEILVRSDDEKYLAWQLAALVPWADAPTPEPTKPGAKALPPVASSVARAGIDATNKVCAVVTAAVNHMSDITDLKDRFCDRKTFPHRRVDGEDATARDTLGMAVRRWGATWRSQVMFALLCEVSGAGNESREDILESYSAFLSYLRSLDLLEAYAFKPLLDGKSLATALSAPTGPWMKNALDVVMAWQLRHPEKAASPSAKDEAIEEVKNSRVQGELKARLVAHVLSLTIRPLFAKTQHPAVTSRGRAVTTAVLAKPYAANLEAEKVLRPWKTGDGAFALDLLRWVLRNLDAPLVELHWGLLIPPLLTIVDDPDPEYKAIGCGFVALLLAVTPPARLARTGLGEVIHDALMPALAYLPSLTPEPAAVVLANAAYPALLALIRVRFPTGEAVPADPFATTSKAKSPPFRLHDPRTAALSALLRAGPLAALAHLTPTSNHPALTTALLTHLASIVGEMGVRAVSHLQHVLPLLSSVSTDPFGPAHAPGLLAAARALQAVLLSAWPRVGPWRGEVLKGVAGCWVGIVAWQIEHAGGSGSAELEWVRAELRTAVGMLRAAVAVGDGEGDFEGDVQALVAADPRLRGLFEAQSVEGDSGVARLR</sequence>
<dbReference type="PANTHER" id="PTHR13734">
    <property type="entry name" value="TRNA-NUCLEOTIDYLTRANSFERASE"/>
    <property type="match status" value="1"/>
</dbReference>
<dbReference type="Pfam" id="PF01743">
    <property type="entry name" value="PolyA_pol"/>
    <property type="match status" value="1"/>
</dbReference>
<name>A0A4U0WL06_9PEZI</name>
<comment type="similarity">
    <text evidence="5">Belongs to the TTI2 family.</text>
</comment>
<dbReference type="OrthoDB" id="445712at2759"/>
<dbReference type="InterPro" id="IPR032828">
    <property type="entry name" value="PolyA_RNA-bd"/>
</dbReference>
<evidence type="ECO:0000259" key="8">
    <source>
        <dbReference type="Pfam" id="PF12627"/>
    </source>
</evidence>
<accession>A0A4U0WL06</accession>
<dbReference type="Proteomes" id="UP000308768">
    <property type="component" value="Unassembled WGS sequence"/>
</dbReference>
<protein>
    <recommendedName>
        <fullName evidence="11">Poly A polymerase head domain-containing protein</fullName>
    </recommendedName>
</protein>
<keyword evidence="2 6" id="KW-0808">Transferase</keyword>
<dbReference type="GO" id="GO:0001680">
    <property type="term" value="P:tRNA 3'-terminal CCA addition"/>
    <property type="evidence" value="ECO:0007669"/>
    <property type="project" value="UniProtKB-ARBA"/>
</dbReference>
<dbReference type="InterPro" id="IPR002646">
    <property type="entry name" value="PolA_pol_head_dom"/>
</dbReference>
<comment type="similarity">
    <text evidence="1 6">Belongs to the tRNA nucleotidyltransferase/poly(A) polymerase family.</text>
</comment>
<dbReference type="FunFam" id="3.30.460.10:FF:000019">
    <property type="entry name" value="tRNA nucleotidyltransferase cca2"/>
    <property type="match status" value="1"/>
</dbReference>
<feature type="domain" description="tRNA nucleotidyltransferase/poly(A) polymerase RNA and SrmB- binding" evidence="8">
    <location>
        <begin position="270"/>
        <end position="310"/>
    </location>
</feature>
<evidence type="ECO:0000256" key="3">
    <source>
        <dbReference type="ARBA" id="ARBA00022741"/>
    </source>
</evidence>
<dbReference type="SUPFAM" id="SSF81301">
    <property type="entry name" value="Nucleotidyltransferase"/>
    <property type="match status" value="1"/>
</dbReference>
<proteinExistence type="inferred from homology"/>
<dbReference type="CDD" id="cd05398">
    <property type="entry name" value="NT_ClassII-CCAase"/>
    <property type="match status" value="1"/>
</dbReference>
<feature type="domain" description="Poly A polymerase head" evidence="7">
    <location>
        <begin position="56"/>
        <end position="220"/>
    </location>
</feature>
<dbReference type="EMBL" id="NAJN01001354">
    <property type="protein sequence ID" value="TKA63770.1"/>
    <property type="molecule type" value="Genomic_DNA"/>
</dbReference>
<organism evidence="9 10">
    <name type="scientific">Cryomyces minteri</name>
    <dbReference type="NCBI Taxonomy" id="331657"/>
    <lineage>
        <taxon>Eukaryota</taxon>
        <taxon>Fungi</taxon>
        <taxon>Dikarya</taxon>
        <taxon>Ascomycota</taxon>
        <taxon>Pezizomycotina</taxon>
        <taxon>Dothideomycetes</taxon>
        <taxon>Dothideomycetes incertae sedis</taxon>
        <taxon>Cryomyces</taxon>
    </lineage>
</organism>